<gene>
    <name evidence="1" type="ORF">SBAD_LOCUS2228</name>
</gene>
<accession>A0A183IF34</accession>
<sequence>MGKDMSITVAVNETMSSILASSPLRDYPIALTIKFGPLRLSIIFQTETTEKTPLTSTALIAQTRCERLQLERLDVRLIMKKDMQTNAVDMEKITLKTAPAGDPEMINHLIDISSFPNWKVQIPAIVKATWAGGASTIDSSYDEEYDLE</sequence>
<proteinExistence type="predicted"/>
<evidence type="ECO:0000313" key="2">
    <source>
        <dbReference type="Proteomes" id="UP000270296"/>
    </source>
</evidence>
<organism evidence="3">
    <name type="scientific">Soboliphyme baturini</name>
    <dbReference type="NCBI Taxonomy" id="241478"/>
    <lineage>
        <taxon>Eukaryota</taxon>
        <taxon>Metazoa</taxon>
        <taxon>Ecdysozoa</taxon>
        <taxon>Nematoda</taxon>
        <taxon>Enoplea</taxon>
        <taxon>Dorylaimia</taxon>
        <taxon>Dioctophymatida</taxon>
        <taxon>Dioctophymatoidea</taxon>
        <taxon>Soboliphymatidae</taxon>
        <taxon>Soboliphyme</taxon>
    </lineage>
</organism>
<evidence type="ECO:0000313" key="1">
    <source>
        <dbReference type="EMBL" id="VDO96956.1"/>
    </source>
</evidence>
<reference evidence="1 2" key="2">
    <citation type="submission" date="2018-11" db="EMBL/GenBank/DDBJ databases">
        <authorList>
            <consortium name="Pathogen Informatics"/>
        </authorList>
    </citation>
    <scope>NUCLEOTIDE SEQUENCE [LARGE SCALE GENOMIC DNA]</scope>
</reference>
<keyword evidence="2" id="KW-1185">Reference proteome</keyword>
<reference evidence="3" key="1">
    <citation type="submission" date="2016-06" db="UniProtKB">
        <authorList>
            <consortium name="WormBaseParasite"/>
        </authorList>
    </citation>
    <scope>IDENTIFICATION</scope>
</reference>
<dbReference type="AlphaFoldDB" id="A0A183IF34"/>
<dbReference type="Proteomes" id="UP000270296">
    <property type="component" value="Unassembled WGS sequence"/>
</dbReference>
<dbReference type="WBParaSite" id="SBAD_0000233301-mRNA-1">
    <property type="protein sequence ID" value="SBAD_0000233301-mRNA-1"/>
    <property type="gene ID" value="SBAD_0000233301"/>
</dbReference>
<name>A0A183IF34_9BILA</name>
<evidence type="ECO:0000313" key="3">
    <source>
        <dbReference type="WBParaSite" id="SBAD_0000233301-mRNA-1"/>
    </source>
</evidence>
<dbReference type="EMBL" id="UZAM01007138">
    <property type="protein sequence ID" value="VDO96956.1"/>
    <property type="molecule type" value="Genomic_DNA"/>
</dbReference>
<protein>
    <submittedName>
        <fullName evidence="3">VPS13_mid_rpt domain-containing protein</fullName>
    </submittedName>
</protein>